<dbReference type="eggNOG" id="COG2608">
    <property type="taxonomic scope" value="Bacteria"/>
</dbReference>
<dbReference type="PROSITE" id="PS50846">
    <property type="entry name" value="HMA_2"/>
    <property type="match status" value="1"/>
</dbReference>
<dbReference type="KEGG" id="dps:DP1470"/>
<dbReference type="STRING" id="177439.DP1470"/>
<dbReference type="HOGENOM" id="CLU_134973_5_3_7"/>
<name>Q6AN75_DESPS</name>
<proteinExistence type="predicted"/>
<evidence type="ECO:0000259" key="2">
    <source>
        <dbReference type="PROSITE" id="PS50846"/>
    </source>
</evidence>
<dbReference type="GO" id="GO:0046872">
    <property type="term" value="F:metal ion binding"/>
    <property type="evidence" value="ECO:0007669"/>
    <property type="project" value="UniProtKB-KW"/>
</dbReference>
<evidence type="ECO:0000313" key="4">
    <source>
        <dbReference type="Proteomes" id="UP000000602"/>
    </source>
</evidence>
<dbReference type="RefSeq" id="WP_011188711.1">
    <property type="nucleotide sequence ID" value="NC_006138.1"/>
</dbReference>
<dbReference type="EMBL" id="CR522870">
    <property type="protein sequence ID" value="CAG36199.1"/>
    <property type="molecule type" value="Genomic_DNA"/>
</dbReference>
<dbReference type="AlphaFoldDB" id="Q6AN75"/>
<dbReference type="InterPro" id="IPR036163">
    <property type="entry name" value="HMA_dom_sf"/>
</dbReference>
<dbReference type="SUPFAM" id="SSF55008">
    <property type="entry name" value="HMA, heavy metal-associated domain"/>
    <property type="match status" value="1"/>
</dbReference>
<organism evidence="3 4">
    <name type="scientific">Desulfotalea psychrophila (strain LSv54 / DSM 12343)</name>
    <dbReference type="NCBI Taxonomy" id="177439"/>
    <lineage>
        <taxon>Bacteria</taxon>
        <taxon>Pseudomonadati</taxon>
        <taxon>Thermodesulfobacteriota</taxon>
        <taxon>Desulfobulbia</taxon>
        <taxon>Desulfobulbales</taxon>
        <taxon>Desulfocapsaceae</taxon>
        <taxon>Desulfotalea</taxon>
    </lineage>
</organism>
<reference evidence="4" key="1">
    <citation type="journal article" date="2004" name="Environ. Microbiol.">
        <title>The genome of Desulfotalea psychrophila, a sulfate-reducing bacterium from permanently cold Arctic sediments.</title>
        <authorList>
            <person name="Rabus R."/>
            <person name="Ruepp A."/>
            <person name="Frickey T."/>
            <person name="Rattei T."/>
            <person name="Fartmann B."/>
            <person name="Stark M."/>
            <person name="Bauer M."/>
            <person name="Zibat A."/>
            <person name="Lombardot T."/>
            <person name="Becker I."/>
            <person name="Amann J."/>
            <person name="Gellner K."/>
            <person name="Teeling H."/>
            <person name="Leuschner W.D."/>
            <person name="Gloeckner F.-O."/>
            <person name="Lupas A.N."/>
            <person name="Amann R."/>
            <person name="Klenk H.-P."/>
        </authorList>
    </citation>
    <scope>NUCLEOTIDE SEQUENCE [LARGE SCALE GENOMIC DNA]</scope>
    <source>
        <strain evidence="4">DSM 12343 / LSv54</strain>
    </source>
</reference>
<protein>
    <submittedName>
        <fullName evidence="3">Related to mercuric ion-binding protein</fullName>
    </submittedName>
</protein>
<dbReference type="InterPro" id="IPR017969">
    <property type="entry name" value="Heavy-metal-associated_CS"/>
</dbReference>
<feature type="domain" description="HMA" evidence="2">
    <location>
        <begin position="1"/>
        <end position="63"/>
    </location>
</feature>
<sequence>MITIKIEGMSCAHCVASVKEALAGLKGPAEVEVDLQAGEARITGDIKREDACRLIEEQGFETK</sequence>
<dbReference type="Gene3D" id="3.30.70.100">
    <property type="match status" value="1"/>
</dbReference>
<dbReference type="OrthoDB" id="9801832at2"/>
<dbReference type="PROSITE" id="PS01047">
    <property type="entry name" value="HMA_1"/>
    <property type="match status" value="1"/>
</dbReference>
<dbReference type="Proteomes" id="UP000000602">
    <property type="component" value="Chromosome"/>
</dbReference>
<dbReference type="InterPro" id="IPR006121">
    <property type="entry name" value="HMA_dom"/>
</dbReference>
<evidence type="ECO:0000256" key="1">
    <source>
        <dbReference type="ARBA" id="ARBA00022723"/>
    </source>
</evidence>
<gene>
    <name evidence="3" type="ordered locus">DP1470</name>
</gene>
<dbReference type="CDD" id="cd00371">
    <property type="entry name" value="HMA"/>
    <property type="match status" value="1"/>
</dbReference>
<evidence type="ECO:0000313" key="3">
    <source>
        <dbReference type="EMBL" id="CAG36199.1"/>
    </source>
</evidence>
<dbReference type="Pfam" id="PF00403">
    <property type="entry name" value="HMA"/>
    <property type="match status" value="1"/>
</dbReference>
<accession>Q6AN75</accession>
<keyword evidence="4" id="KW-1185">Reference proteome</keyword>
<keyword evidence="1" id="KW-0479">Metal-binding</keyword>